<accession>A0A833QLT9</accession>
<reference evidence="1" key="1">
    <citation type="submission" date="2020-01" db="EMBL/GenBank/DDBJ databases">
        <title>Genome sequence of Kobresia littledalei, the first chromosome-level genome in the family Cyperaceae.</title>
        <authorList>
            <person name="Qu G."/>
        </authorList>
    </citation>
    <scope>NUCLEOTIDE SEQUENCE</scope>
    <source>
        <strain evidence="1">C.B.Clarke</strain>
        <tissue evidence="1">Leaf</tissue>
    </source>
</reference>
<name>A0A833QLT9_9POAL</name>
<dbReference type="EMBL" id="SWLB01000021">
    <property type="protein sequence ID" value="KAF3325044.1"/>
    <property type="molecule type" value="Genomic_DNA"/>
</dbReference>
<organism evidence="1 2">
    <name type="scientific">Carex littledalei</name>
    <dbReference type="NCBI Taxonomy" id="544730"/>
    <lineage>
        <taxon>Eukaryota</taxon>
        <taxon>Viridiplantae</taxon>
        <taxon>Streptophyta</taxon>
        <taxon>Embryophyta</taxon>
        <taxon>Tracheophyta</taxon>
        <taxon>Spermatophyta</taxon>
        <taxon>Magnoliopsida</taxon>
        <taxon>Liliopsida</taxon>
        <taxon>Poales</taxon>
        <taxon>Cyperaceae</taxon>
        <taxon>Cyperoideae</taxon>
        <taxon>Cariceae</taxon>
        <taxon>Carex</taxon>
        <taxon>Carex subgen. Euthyceras</taxon>
    </lineage>
</organism>
<dbReference type="AlphaFoldDB" id="A0A833QLT9"/>
<evidence type="ECO:0000313" key="2">
    <source>
        <dbReference type="Proteomes" id="UP000623129"/>
    </source>
</evidence>
<gene>
    <name evidence="1" type="ORF">FCM35_KLT11201</name>
</gene>
<dbReference type="OrthoDB" id="1508846at2759"/>
<protein>
    <submittedName>
        <fullName evidence="1">Uncharacterized protein</fullName>
    </submittedName>
</protein>
<comment type="caution">
    <text evidence="1">The sequence shown here is derived from an EMBL/GenBank/DDBJ whole genome shotgun (WGS) entry which is preliminary data.</text>
</comment>
<sequence>MSFWVTSVIFALAGVIASLSYLSRFLDLKFGDYFFLGLDWIWENWGIKVPFNIGRYCNCVLLDDVGYCLSCPDESIDQSNPQWRMSVLLQHVRHEAP</sequence>
<dbReference type="Proteomes" id="UP000623129">
    <property type="component" value="Unassembled WGS sequence"/>
</dbReference>
<proteinExistence type="predicted"/>
<keyword evidence="2" id="KW-1185">Reference proteome</keyword>
<evidence type="ECO:0000313" key="1">
    <source>
        <dbReference type="EMBL" id="KAF3325044.1"/>
    </source>
</evidence>